<dbReference type="InterPro" id="IPR010982">
    <property type="entry name" value="Lambda_DNA-bd_dom_sf"/>
</dbReference>
<accession>A0ABV9AQS5</accession>
<dbReference type="EMBL" id="JBHSFK010000009">
    <property type="protein sequence ID" value="MFC4501020.1"/>
    <property type="molecule type" value="Genomic_DNA"/>
</dbReference>
<evidence type="ECO:0000313" key="2">
    <source>
        <dbReference type="EMBL" id="MFC4501020.1"/>
    </source>
</evidence>
<dbReference type="InterPro" id="IPR001387">
    <property type="entry name" value="Cro/C1-type_HTH"/>
</dbReference>
<gene>
    <name evidence="2" type="ORF">ACFPIH_16025</name>
</gene>
<reference evidence="3" key="1">
    <citation type="journal article" date="2019" name="Int. J. Syst. Evol. Microbiol.">
        <title>The Global Catalogue of Microorganisms (GCM) 10K type strain sequencing project: providing services to taxonomists for standard genome sequencing and annotation.</title>
        <authorList>
            <consortium name="The Broad Institute Genomics Platform"/>
            <consortium name="The Broad Institute Genome Sequencing Center for Infectious Disease"/>
            <person name="Wu L."/>
            <person name="Ma J."/>
        </authorList>
    </citation>
    <scope>NUCLEOTIDE SEQUENCE [LARGE SCALE GENOMIC DNA]</scope>
    <source>
        <strain evidence="3">CGMCC 4.7177</strain>
    </source>
</reference>
<sequence>MDRRQLADFLRGRRERITPADVGFPAGRRRRTPGLRREEVAQLAYISTEYYTRLEQARAPRPSREVLAQVARALRLSDAERDHLHHLAGTPQGPPPGPSREVRQSIVDLLDRLPQAAVIVLSAAYEVIAWNGLGAALMAADFSALPRRDRNLARRTFLRPDGAGVRLRDPAGAAAFARTVALHLRAAAARYPDDPELTGLVRELRSGSRAFAELWAAHEVTPPPALRKTFDHPVVGVITVNCDVLDIADQDQRVVIYTAAPGSPAEEALRLLSVIGTQRLDNESGARI</sequence>
<dbReference type="PROSITE" id="PS50943">
    <property type="entry name" value="HTH_CROC1"/>
    <property type="match status" value="1"/>
</dbReference>
<evidence type="ECO:0000313" key="3">
    <source>
        <dbReference type="Proteomes" id="UP001595839"/>
    </source>
</evidence>
<dbReference type="CDD" id="cd00093">
    <property type="entry name" value="HTH_XRE"/>
    <property type="match status" value="1"/>
</dbReference>
<dbReference type="Gene3D" id="3.30.450.180">
    <property type="match status" value="1"/>
</dbReference>
<dbReference type="Gene3D" id="1.10.260.40">
    <property type="entry name" value="lambda repressor-like DNA-binding domains"/>
    <property type="match status" value="1"/>
</dbReference>
<dbReference type="SMART" id="SM00530">
    <property type="entry name" value="HTH_XRE"/>
    <property type="match status" value="1"/>
</dbReference>
<organism evidence="2 3">
    <name type="scientific">Streptomyces vulcanius</name>
    <dbReference type="NCBI Taxonomy" id="1441876"/>
    <lineage>
        <taxon>Bacteria</taxon>
        <taxon>Bacillati</taxon>
        <taxon>Actinomycetota</taxon>
        <taxon>Actinomycetes</taxon>
        <taxon>Kitasatosporales</taxon>
        <taxon>Streptomycetaceae</taxon>
        <taxon>Streptomyces</taxon>
    </lineage>
</organism>
<dbReference type="SUPFAM" id="SSF47413">
    <property type="entry name" value="lambda repressor-like DNA-binding domains"/>
    <property type="match status" value="1"/>
</dbReference>
<comment type="caution">
    <text evidence="2">The sequence shown here is derived from an EMBL/GenBank/DDBJ whole genome shotgun (WGS) entry which is preliminary data.</text>
</comment>
<name>A0ABV9AQS5_9ACTN</name>
<dbReference type="RefSeq" id="WP_381172458.1">
    <property type="nucleotide sequence ID" value="NZ_JBHSFK010000009.1"/>
</dbReference>
<proteinExistence type="predicted"/>
<evidence type="ECO:0000259" key="1">
    <source>
        <dbReference type="PROSITE" id="PS50943"/>
    </source>
</evidence>
<dbReference type="PANTHER" id="PTHR35010:SF2">
    <property type="entry name" value="BLL4672 PROTEIN"/>
    <property type="match status" value="1"/>
</dbReference>
<dbReference type="Proteomes" id="UP001595839">
    <property type="component" value="Unassembled WGS sequence"/>
</dbReference>
<dbReference type="InterPro" id="IPR041413">
    <property type="entry name" value="MLTR_LBD"/>
</dbReference>
<feature type="domain" description="HTH cro/C1-type" evidence="1">
    <location>
        <begin position="34"/>
        <end position="81"/>
    </location>
</feature>
<keyword evidence="3" id="KW-1185">Reference proteome</keyword>
<dbReference type="Pfam" id="PF17765">
    <property type="entry name" value="MLTR_LBD"/>
    <property type="match status" value="1"/>
</dbReference>
<dbReference type="Pfam" id="PF13560">
    <property type="entry name" value="HTH_31"/>
    <property type="match status" value="1"/>
</dbReference>
<protein>
    <submittedName>
        <fullName evidence="2">Helix-turn-helix transcriptional regulator</fullName>
    </submittedName>
</protein>
<dbReference type="PANTHER" id="PTHR35010">
    <property type="entry name" value="BLL4672 PROTEIN-RELATED"/>
    <property type="match status" value="1"/>
</dbReference>